<protein>
    <submittedName>
        <fullName evidence="1">Uncharacterized protein</fullName>
    </submittedName>
</protein>
<proteinExistence type="predicted"/>
<dbReference type="Proteomes" id="UP001501576">
    <property type="component" value="Unassembled WGS sequence"/>
</dbReference>
<dbReference type="Gene3D" id="3.40.190.10">
    <property type="entry name" value="Periplasmic binding protein-like II"/>
    <property type="match status" value="1"/>
</dbReference>
<reference evidence="1 2" key="1">
    <citation type="journal article" date="2019" name="Int. J. Syst. Evol. Microbiol.">
        <title>The Global Catalogue of Microorganisms (GCM) 10K type strain sequencing project: providing services to taxonomists for standard genome sequencing and annotation.</title>
        <authorList>
            <consortium name="The Broad Institute Genomics Platform"/>
            <consortium name="The Broad Institute Genome Sequencing Center for Infectious Disease"/>
            <person name="Wu L."/>
            <person name="Ma J."/>
        </authorList>
    </citation>
    <scope>NUCLEOTIDE SEQUENCE [LARGE SCALE GENOMIC DNA]</scope>
    <source>
        <strain evidence="1 2">JCM 5052</strain>
    </source>
</reference>
<evidence type="ECO:0000313" key="2">
    <source>
        <dbReference type="Proteomes" id="UP001501576"/>
    </source>
</evidence>
<dbReference type="SUPFAM" id="SSF53850">
    <property type="entry name" value="Periplasmic binding protein-like II"/>
    <property type="match status" value="1"/>
</dbReference>
<dbReference type="EMBL" id="BAAABZ010000072">
    <property type="protein sequence ID" value="GAA0557213.1"/>
    <property type="molecule type" value="Genomic_DNA"/>
</dbReference>
<comment type="caution">
    <text evidence="1">The sequence shown here is derived from an EMBL/GenBank/DDBJ whole genome shotgun (WGS) entry which is preliminary data.</text>
</comment>
<accession>A0ABN1E1E9</accession>
<sequence length="125" mass="12923">MHRLGKRASARRKDFCKEAGQSLVLATPSRQSGVPRGAAVRFALGGAGGGDGECDYSHGWDWLARLAAQDLPFARGSYTPRDAVTSGQKAIGVGGSGAPLASGPVKWVPPDGATPFMSWGNGPRS</sequence>
<evidence type="ECO:0000313" key="1">
    <source>
        <dbReference type="EMBL" id="GAA0557213.1"/>
    </source>
</evidence>
<organism evidence="1 2">
    <name type="scientific">Streptomyces mordarskii</name>
    <dbReference type="NCBI Taxonomy" id="1226758"/>
    <lineage>
        <taxon>Bacteria</taxon>
        <taxon>Bacillati</taxon>
        <taxon>Actinomycetota</taxon>
        <taxon>Actinomycetes</taxon>
        <taxon>Kitasatosporales</taxon>
        <taxon>Streptomycetaceae</taxon>
        <taxon>Streptomyces</taxon>
    </lineage>
</organism>
<gene>
    <name evidence="1" type="ORF">GCM10010390_69350</name>
</gene>
<name>A0ABN1E1E9_9ACTN</name>
<keyword evidence="2" id="KW-1185">Reference proteome</keyword>